<evidence type="ECO:0000313" key="1">
    <source>
        <dbReference type="EMBL" id="KKM82015.1"/>
    </source>
</evidence>
<dbReference type="AlphaFoldDB" id="A0A0F9MZI7"/>
<gene>
    <name evidence="1" type="ORF">LCGC14_1323900</name>
</gene>
<proteinExistence type="predicted"/>
<accession>A0A0F9MZI7</accession>
<organism evidence="1">
    <name type="scientific">marine sediment metagenome</name>
    <dbReference type="NCBI Taxonomy" id="412755"/>
    <lineage>
        <taxon>unclassified sequences</taxon>
        <taxon>metagenomes</taxon>
        <taxon>ecological metagenomes</taxon>
    </lineage>
</organism>
<name>A0A0F9MZI7_9ZZZZ</name>
<sequence>MTDHTKLNVEDDCYERLCDVEKEWYEKEIESLTRDKETLVTLLLLHHRRFEEEDAVWWNKEEREGFYENLFRKIFKKNGSIPFNMDDFDVDKESVDAAVAFMNACQDVKTALERKKENN</sequence>
<comment type="caution">
    <text evidence="1">The sequence shown here is derived from an EMBL/GenBank/DDBJ whole genome shotgun (WGS) entry which is preliminary data.</text>
</comment>
<reference evidence="1" key="1">
    <citation type="journal article" date="2015" name="Nature">
        <title>Complex archaea that bridge the gap between prokaryotes and eukaryotes.</title>
        <authorList>
            <person name="Spang A."/>
            <person name="Saw J.H."/>
            <person name="Jorgensen S.L."/>
            <person name="Zaremba-Niedzwiedzka K."/>
            <person name="Martijn J."/>
            <person name="Lind A.E."/>
            <person name="van Eijk R."/>
            <person name="Schleper C."/>
            <person name="Guy L."/>
            <person name="Ettema T.J."/>
        </authorList>
    </citation>
    <scope>NUCLEOTIDE SEQUENCE</scope>
</reference>
<dbReference type="EMBL" id="LAZR01007928">
    <property type="protein sequence ID" value="KKM82015.1"/>
    <property type="molecule type" value="Genomic_DNA"/>
</dbReference>
<protein>
    <submittedName>
        <fullName evidence="1">Uncharacterized protein</fullName>
    </submittedName>
</protein>